<name>A0A177G7Q3_9PROT</name>
<evidence type="ECO:0000313" key="2">
    <source>
        <dbReference type="Proteomes" id="UP000077349"/>
    </source>
</evidence>
<organism evidence="1 2">
    <name type="scientific">Acetobacter malorum</name>
    <dbReference type="NCBI Taxonomy" id="178901"/>
    <lineage>
        <taxon>Bacteria</taxon>
        <taxon>Pseudomonadati</taxon>
        <taxon>Pseudomonadota</taxon>
        <taxon>Alphaproteobacteria</taxon>
        <taxon>Acetobacterales</taxon>
        <taxon>Acetobacteraceae</taxon>
        <taxon>Acetobacter</taxon>
    </lineage>
</organism>
<sequence length="64" mass="7164">MADAMKSPWQDMQHEAANEFIRAKRHDLLLMRGIPAVVLVPERHAPFVEREEAAVRDGDAVGIA</sequence>
<accession>A0A177G7Q3</accession>
<evidence type="ECO:0000313" key="1">
    <source>
        <dbReference type="EMBL" id="OAG75617.1"/>
    </source>
</evidence>
<dbReference type="AlphaFoldDB" id="A0A177G7Q3"/>
<dbReference type="EMBL" id="LVHD01000031">
    <property type="protein sequence ID" value="OAG75617.1"/>
    <property type="molecule type" value="Genomic_DNA"/>
</dbReference>
<proteinExistence type="predicted"/>
<gene>
    <name evidence="1" type="ORF">Amal_03200</name>
</gene>
<protein>
    <submittedName>
        <fullName evidence="1">Uncharacterized protein</fullName>
    </submittedName>
</protein>
<comment type="caution">
    <text evidence="1">The sequence shown here is derived from an EMBL/GenBank/DDBJ whole genome shotgun (WGS) entry which is preliminary data.</text>
</comment>
<dbReference type="Proteomes" id="UP000077349">
    <property type="component" value="Unassembled WGS sequence"/>
</dbReference>
<reference evidence="1 2" key="1">
    <citation type="submission" date="2016-03" db="EMBL/GenBank/DDBJ databases">
        <title>Draft genome sequence of Acetobacter malorum CECT 7742, a strain isolated from strawberry vinegar.</title>
        <authorList>
            <person name="Sainz F."/>
            <person name="Mas A."/>
            <person name="Torija M.J."/>
        </authorList>
    </citation>
    <scope>NUCLEOTIDE SEQUENCE [LARGE SCALE GENOMIC DNA]</scope>
    <source>
        <strain evidence="1 2">CECT 7742</strain>
    </source>
</reference>